<dbReference type="PROSITE" id="PS50941">
    <property type="entry name" value="CHIT_BIND_I_2"/>
    <property type="match status" value="1"/>
</dbReference>
<evidence type="ECO:0000256" key="1">
    <source>
        <dbReference type="ARBA" id="ARBA00022669"/>
    </source>
</evidence>
<accession>A0A9W7ZJ41</accession>
<evidence type="ECO:0000259" key="4">
    <source>
        <dbReference type="PROSITE" id="PS50941"/>
    </source>
</evidence>
<feature type="disulfide bond" evidence="2">
    <location>
        <begin position="99"/>
        <end position="113"/>
    </location>
</feature>
<dbReference type="Pfam" id="PF00187">
    <property type="entry name" value="Chitin_bind_1"/>
    <property type="match status" value="1"/>
</dbReference>
<dbReference type="AlphaFoldDB" id="A0A9W7ZJ41"/>
<keyword evidence="6" id="KW-1185">Reference proteome</keyword>
<dbReference type="InterPro" id="IPR036861">
    <property type="entry name" value="Endochitinase-like_sf"/>
</dbReference>
<dbReference type="InterPro" id="IPR001002">
    <property type="entry name" value="Chitin-bd_1"/>
</dbReference>
<dbReference type="Gene3D" id="3.30.60.10">
    <property type="entry name" value="Endochitinase-like"/>
    <property type="match status" value="1"/>
</dbReference>
<dbReference type="GO" id="GO:0008061">
    <property type="term" value="F:chitin binding"/>
    <property type="evidence" value="ECO:0007669"/>
    <property type="project" value="UniProtKB-UniRule"/>
</dbReference>
<feature type="disulfide bond" evidence="2">
    <location>
        <begin position="117"/>
        <end position="121"/>
    </location>
</feature>
<evidence type="ECO:0000313" key="6">
    <source>
        <dbReference type="Proteomes" id="UP001150569"/>
    </source>
</evidence>
<protein>
    <recommendedName>
        <fullName evidence="4">Chitin-binding type-1 domain-containing protein</fullName>
    </recommendedName>
</protein>
<keyword evidence="1 2" id="KW-0147">Chitin-binding</keyword>
<feature type="domain" description="Chitin-binding type-1" evidence="4">
    <location>
        <begin position="85"/>
        <end position="123"/>
    </location>
</feature>
<comment type="caution">
    <text evidence="2">Lacks conserved residue(s) required for the propagation of feature annotation.</text>
</comment>
<organism evidence="5 6">
    <name type="scientific">Tieghemiomyces parasiticus</name>
    <dbReference type="NCBI Taxonomy" id="78921"/>
    <lineage>
        <taxon>Eukaryota</taxon>
        <taxon>Fungi</taxon>
        <taxon>Fungi incertae sedis</taxon>
        <taxon>Zoopagomycota</taxon>
        <taxon>Kickxellomycotina</taxon>
        <taxon>Dimargaritomycetes</taxon>
        <taxon>Dimargaritales</taxon>
        <taxon>Dimargaritaceae</taxon>
        <taxon>Tieghemiomyces</taxon>
    </lineage>
</organism>
<evidence type="ECO:0000256" key="2">
    <source>
        <dbReference type="PROSITE-ProRule" id="PRU00261"/>
    </source>
</evidence>
<dbReference type="SUPFAM" id="SSF57016">
    <property type="entry name" value="Plant lectins/antimicrobial peptides"/>
    <property type="match status" value="2"/>
</dbReference>
<comment type="caution">
    <text evidence="5">The sequence shown here is derived from an EMBL/GenBank/DDBJ whole genome shotgun (WGS) entry which is preliminary data.</text>
</comment>
<evidence type="ECO:0000313" key="5">
    <source>
        <dbReference type="EMBL" id="KAJ1908496.1"/>
    </source>
</evidence>
<gene>
    <name evidence="5" type="ORF">IWQ60_011662</name>
</gene>
<proteinExistence type="predicted"/>
<dbReference type="OrthoDB" id="5598155at2759"/>
<evidence type="ECO:0000256" key="3">
    <source>
        <dbReference type="SAM" id="SignalP"/>
    </source>
</evidence>
<keyword evidence="3" id="KW-0732">Signal</keyword>
<feature type="chain" id="PRO_5040844416" description="Chitin-binding type-1 domain-containing protein" evidence="3">
    <location>
        <begin position="26"/>
        <end position="184"/>
    </location>
</feature>
<dbReference type="EMBL" id="JANBPT010001382">
    <property type="protein sequence ID" value="KAJ1908496.1"/>
    <property type="molecule type" value="Genomic_DNA"/>
</dbReference>
<keyword evidence="2" id="KW-1015">Disulfide bond</keyword>
<dbReference type="SMART" id="SM00270">
    <property type="entry name" value="ChtBD1"/>
    <property type="match status" value="2"/>
</dbReference>
<sequence length="184" mass="20141">MRSLLDFALLGCASLLLLVFPHALADNTLQPGGRCDQNTVLPAGFCCDWYGFAGTGDRYCGSLCLYNCPISRNHTLPTGAKRSTDGKCNENVYCPPGECCSRWGFCGTSTMHCDVGCLNQCRTPLPIDPGHYVGGGKRPAPDDDLDYCEDDADDVPYDELPYCEDLPPFQFPIMQLAPSTQVYF</sequence>
<feature type="disulfide bond" evidence="2">
    <location>
        <begin position="94"/>
        <end position="106"/>
    </location>
</feature>
<feature type="signal peptide" evidence="3">
    <location>
        <begin position="1"/>
        <end position="25"/>
    </location>
</feature>
<reference evidence="5" key="1">
    <citation type="submission" date="2022-07" db="EMBL/GenBank/DDBJ databases">
        <title>Phylogenomic reconstructions and comparative analyses of Kickxellomycotina fungi.</title>
        <authorList>
            <person name="Reynolds N.K."/>
            <person name="Stajich J.E."/>
            <person name="Barry K."/>
            <person name="Grigoriev I.V."/>
            <person name="Crous P."/>
            <person name="Smith M.E."/>
        </authorList>
    </citation>
    <scope>NUCLEOTIDE SEQUENCE</scope>
    <source>
        <strain evidence="5">RSA 861</strain>
    </source>
</reference>
<dbReference type="CDD" id="cd00035">
    <property type="entry name" value="ChtBD1"/>
    <property type="match status" value="1"/>
</dbReference>
<name>A0A9W7ZJ41_9FUNG</name>
<dbReference type="Proteomes" id="UP001150569">
    <property type="component" value="Unassembled WGS sequence"/>
</dbReference>